<keyword evidence="2" id="KW-1185">Reference proteome</keyword>
<accession>A0ABV5S747</accession>
<name>A0ABV5S747_9ACTN</name>
<dbReference type="RefSeq" id="WP_345000481.1">
    <property type="nucleotide sequence ID" value="NZ_BAAAXV010000009.1"/>
</dbReference>
<evidence type="ECO:0000313" key="2">
    <source>
        <dbReference type="Proteomes" id="UP001589532"/>
    </source>
</evidence>
<comment type="caution">
    <text evidence="1">The sequence shown here is derived from an EMBL/GenBank/DDBJ whole genome shotgun (WGS) entry which is preliminary data.</text>
</comment>
<evidence type="ECO:0000313" key="1">
    <source>
        <dbReference type="EMBL" id="MFB9627494.1"/>
    </source>
</evidence>
<organism evidence="1 2">
    <name type="scientific">Nonomuraea helvata</name>
    <dbReference type="NCBI Taxonomy" id="37484"/>
    <lineage>
        <taxon>Bacteria</taxon>
        <taxon>Bacillati</taxon>
        <taxon>Actinomycetota</taxon>
        <taxon>Actinomycetes</taxon>
        <taxon>Streptosporangiales</taxon>
        <taxon>Streptosporangiaceae</taxon>
        <taxon>Nonomuraea</taxon>
    </lineage>
</organism>
<dbReference type="EMBL" id="JBHMBW010000034">
    <property type="protein sequence ID" value="MFB9627494.1"/>
    <property type="molecule type" value="Genomic_DNA"/>
</dbReference>
<proteinExistence type="predicted"/>
<dbReference type="Proteomes" id="UP001589532">
    <property type="component" value="Unassembled WGS sequence"/>
</dbReference>
<sequence length="86" mass="8972">MTGAQATTITAAERALAVLLAEWGVPDPGRRAADAISVVMRHGLRPTAARSAIPTRALRGVPNATIARRGAEHARELLAARPRGDA</sequence>
<gene>
    <name evidence="1" type="ORF">ACFFSA_30815</name>
</gene>
<reference evidence="1 2" key="1">
    <citation type="submission" date="2024-09" db="EMBL/GenBank/DDBJ databases">
        <authorList>
            <person name="Sun Q."/>
            <person name="Mori K."/>
        </authorList>
    </citation>
    <scope>NUCLEOTIDE SEQUENCE [LARGE SCALE GENOMIC DNA]</scope>
    <source>
        <strain evidence="1 2">JCM 3143</strain>
    </source>
</reference>
<protein>
    <submittedName>
        <fullName evidence="1">Uncharacterized protein</fullName>
    </submittedName>
</protein>